<evidence type="ECO:0000313" key="3">
    <source>
        <dbReference type="Proteomes" id="UP000578686"/>
    </source>
</evidence>
<dbReference type="SUPFAM" id="SSF52218">
    <property type="entry name" value="Flavoproteins"/>
    <property type="match status" value="1"/>
</dbReference>
<dbReference type="RefSeq" id="WP_167968010.1">
    <property type="nucleotide sequence ID" value="NZ_BHZG01000059.1"/>
</dbReference>
<evidence type="ECO:0000259" key="1">
    <source>
        <dbReference type="Pfam" id="PF03358"/>
    </source>
</evidence>
<gene>
    <name evidence="2" type="ORF">HCN56_03715</name>
</gene>
<reference evidence="2 3" key="1">
    <citation type="submission" date="2020-03" db="EMBL/GenBank/DDBJ databases">
        <title>Draft genome of Streptomyces sp. ventii, isolated from the Axial Seamount in the Pacific Ocean, and resequencing of the two type strains Streptomyces lonarensis strain NCL 716 and Streptomyces bohaiensis strain 11A07.</title>
        <authorList>
            <person name="Loughran R.M."/>
            <person name="Pfannmuller K.M."/>
            <person name="Wasson B.J."/>
            <person name="Deadmond M.C."/>
            <person name="Paddock B.E."/>
            <person name="Koyack M.J."/>
            <person name="Gallegos D.A."/>
            <person name="Mitchell E.A."/>
            <person name="Ushijima B."/>
            <person name="Saw J.H."/>
            <person name="Mcphail K.L."/>
            <person name="Videau P."/>
        </authorList>
    </citation>
    <scope>NUCLEOTIDE SEQUENCE [LARGE SCALE GENOMIC DNA]</scope>
    <source>
        <strain evidence="2 3">NCL716</strain>
    </source>
</reference>
<dbReference type="GO" id="GO:0005829">
    <property type="term" value="C:cytosol"/>
    <property type="evidence" value="ECO:0007669"/>
    <property type="project" value="TreeGrafter"/>
</dbReference>
<dbReference type="GO" id="GO:0016491">
    <property type="term" value="F:oxidoreductase activity"/>
    <property type="evidence" value="ECO:0007669"/>
    <property type="project" value="InterPro"/>
</dbReference>
<dbReference type="Pfam" id="PF03358">
    <property type="entry name" value="FMN_red"/>
    <property type="match status" value="1"/>
</dbReference>
<keyword evidence="3" id="KW-1185">Reference proteome</keyword>
<comment type="caution">
    <text evidence="2">The sequence shown here is derived from an EMBL/GenBank/DDBJ whole genome shotgun (WGS) entry which is preliminary data.</text>
</comment>
<dbReference type="EMBL" id="JAAVJD010000013">
    <property type="protein sequence ID" value="NJQ04709.1"/>
    <property type="molecule type" value="Genomic_DNA"/>
</dbReference>
<dbReference type="InterPro" id="IPR029039">
    <property type="entry name" value="Flavoprotein-like_sf"/>
</dbReference>
<dbReference type="AlphaFoldDB" id="A0A7X6HY15"/>
<proteinExistence type="predicted"/>
<evidence type="ECO:0000313" key="2">
    <source>
        <dbReference type="EMBL" id="NJQ04709.1"/>
    </source>
</evidence>
<feature type="domain" description="NADPH-dependent FMN reductase-like" evidence="1">
    <location>
        <begin position="9"/>
        <end position="145"/>
    </location>
</feature>
<sequence>MLREDGARLAIVVDDVRRAGLNRLATEWISGRAHVRGDFQVDVLDLAEAWLPAFGPTDGPGTDEVRALAPWLAAADAFVLITPERNRSFPGALKNAIDWYDQEWQAKPIGFVSYGEATEGLCAVTQLRQVFAHLHMVTVRDAVSFRAHEAPFPPGGRPAVVERCERAAAAMLDQLSWWARALREARKKHPYGVRARTQARNGNACGRTPCHCTSDDTTRNLSE</sequence>
<dbReference type="InterPro" id="IPR050712">
    <property type="entry name" value="NAD(P)H-dep_reductase"/>
</dbReference>
<dbReference type="GO" id="GO:0010181">
    <property type="term" value="F:FMN binding"/>
    <property type="evidence" value="ECO:0007669"/>
    <property type="project" value="TreeGrafter"/>
</dbReference>
<protein>
    <submittedName>
        <fullName evidence="2">NAD(P)H-dependent oxidoreductase</fullName>
    </submittedName>
</protein>
<dbReference type="PANTHER" id="PTHR30543:SF21">
    <property type="entry name" value="NAD(P)H-DEPENDENT FMN REDUCTASE LOT6"/>
    <property type="match status" value="1"/>
</dbReference>
<dbReference type="Proteomes" id="UP000578686">
    <property type="component" value="Unassembled WGS sequence"/>
</dbReference>
<accession>A0A7X6HY15</accession>
<organism evidence="2 3">
    <name type="scientific">Streptomyces lonarensis</name>
    <dbReference type="NCBI Taxonomy" id="700599"/>
    <lineage>
        <taxon>Bacteria</taxon>
        <taxon>Bacillati</taxon>
        <taxon>Actinomycetota</taxon>
        <taxon>Actinomycetes</taxon>
        <taxon>Kitasatosporales</taxon>
        <taxon>Streptomycetaceae</taxon>
        <taxon>Streptomyces</taxon>
    </lineage>
</organism>
<dbReference type="Gene3D" id="3.40.50.360">
    <property type="match status" value="1"/>
</dbReference>
<dbReference type="PANTHER" id="PTHR30543">
    <property type="entry name" value="CHROMATE REDUCTASE"/>
    <property type="match status" value="1"/>
</dbReference>
<dbReference type="InterPro" id="IPR005025">
    <property type="entry name" value="FMN_Rdtase-like_dom"/>
</dbReference>
<name>A0A7X6HY15_9ACTN</name>